<sequence>MKDDFFIEKAKKEMDTLMDDIVGFSRISIYRKTYFSPPVDIYEANNRFVIITDVAGIDKKLINITVSDDVLIIKGERKRTNAIDENLCYYHMEIEYGPFERRIRIPRNIDIDHMDVDYDNGLLKIEIPLIMKQTRQIKID</sequence>
<feature type="domain" description="SHSP" evidence="3">
    <location>
        <begin position="30"/>
        <end position="140"/>
    </location>
</feature>
<dbReference type="EMBL" id="DMZY01000188">
    <property type="protein sequence ID" value="HAV92805.1"/>
    <property type="molecule type" value="Genomic_DNA"/>
</dbReference>
<dbReference type="InterPro" id="IPR002068">
    <property type="entry name" value="A-crystallin/Hsp20_dom"/>
</dbReference>
<dbReference type="SUPFAM" id="SSF49764">
    <property type="entry name" value="HSP20-like chaperones"/>
    <property type="match status" value="1"/>
</dbReference>
<dbReference type="PANTHER" id="PTHR11527">
    <property type="entry name" value="HEAT-SHOCK PROTEIN 20 FAMILY MEMBER"/>
    <property type="match status" value="1"/>
</dbReference>
<gene>
    <name evidence="4" type="ORF">DCW38_06460</name>
</gene>
<accession>A0A350HB89</accession>
<evidence type="ECO:0000313" key="4">
    <source>
        <dbReference type="EMBL" id="HAV92805.1"/>
    </source>
</evidence>
<evidence type="ECO:0000259" key="3">
    <source>
        <dbReference type="PROSITE" id="PS01031"/>
    </source>
</evidence>
<dbReference type="InterPro" id="IPR008978">
    <property type="entry name" value="HSP20-like_chaperone"/>
</dbReference>
<evidence type="ECO:0000256" key="2">
    <source>
        <dbReference type="RuleBase" id="RU003616"/>
    </source>
</evidence>
<dbReference type="AlphaFoldDB" id="A0A350HB89"/>
<dbReference type="Gene3D" id="2.60.40.790">
    <property type="match status" value="1"/>
</dbReference>
<reference evidence="4 5" key="1">
    <citation type="journal article" date="2018" name="Nat. Biotechnol.">
        <title>A standardized bacterial taxonomy based on genome phylogeny substantially revises the tree of life.</title>
        <authorList>
            <person name="Parks D.H."/>
            <person name="Chuvochina M."/>
            <person name="Waite D.W."/>
            <person name="Rinke C."/>
            <person name="Skarshewski A."/>
            <person name="Chaumeil P.A."/>
            <person name="Hugenholtz P."/>
        </authorList>
    </citation>
    <scope>NUCLEOTIDE SEQUENCE [LARGE SCALE GENOMIC DNA]</scope>
    <source>
        <strain evidence="4">UBA9956</strain>
    </source>
</reference>
<dbReference type="CDD" id="cd06464">
    <property type="entry name" value="ACD_sHsps-like"/>
    <property type="match status" value="1"/>
</dbReference>
<organism evidence="4 5">
    <name type="scientific">candidate division WOR-3 bacterium</name>
    <dbReference type="NCBI Taxonomy" id="2052148"/>
    <lineage>
        <taxon>Bacteria</taxon>
        <taxon>Bacteria division WOR-3</taxon>
    </lineage>
</organism>
<name>A0A350HB89_UNCW3</name>
<dbReference type="Pfam" id="PF00011">
    <property type="entry name" value="HSP20"/>
    <property type="match status" value="1"/>
</dbReference>
<comment type="similarity">
    <text evidence="1 2">Belongs to the small heat shock protein (HSP20) family.</text>
</comment>
<protein>
    <recommendedName>
        <fullName evidence="3">SHSP domain-containing protein</fullName>
    </recommendedName>
</protein>
<dbReference type="InterPro" id="IPR031107">
    <property type="entry name" value="Small_HSP"/>
</dbReference>
<dbReference type="Proteomes" id="UP000264062">
    <property type="component" value="Unassembled WGS sequence"/>
</dbReference>
<comment type="caution">
    <text evidence="4">The sequence shown here is derived from an EMBL/GenBank/DDBJ whole genome shotgun (WGS) entry which is preliminary data.</text>
</comment>
<evidence type="ECO:0000313" key="5">
    <source>
        <dbReference type="Proteomes" id="UP000264062"/>
    </source>
</evidence>
<evidence type="ECO:0000256" key="1">
    <source>
        <dbReference type="PROSITE-ProRule" id="PRU00285"/>
    </source>
</evidence>
<proteinExistence type="inferred from homology"/>
<dbReference type="PROSITE" id="PS01031">
    <property type="entry name" value="SHSP"/>
    <property type="match status" value="1"/>
</dbReference>